<feature type="transmembrane region" description="Helical" evidence="1">
    <location>
        <begin position="142"/>
        <end position="164"/>
    </location>
</feature>
<comment type="caution">
    <text evidence="3">The sequence shown here is derived from an EMBL/GenBank/DDBJ whole genome shotgun (WGS) entry which is preliminary data.</text>
</comment>
<dbReference type="GO" id="GO:0005975">
    <property type="term" value="P:carbohydrate metabolic process"/>
    <property type="evidence" value="ECO:0007669"/>
    <property type="project" value="UniProtKB-ARBA"/>
</dbReference>
<keyword evidence="1" id="KW-1133">Transmembrane helix</keyword>
<sequence>MSVPMRMIVAVAVLAASLLGPAVPARADGAMSGADVTVAQSLGARELTVVLRRVAGVPGPLHVDVITHAGSPAGTLRLTAVPAGEGVPSGADLTLRPDPGPHAATLGVDRPGPWELTIGDGERTARIPFVVHAPTLSPAERYVYGGFVAAGLCLAIALGVALAARRPEWTAVPGAGVAAGVAVAVAMALLSASQPAPPSAGADLDPTVANAADPYANPPRAVTLSRPPVTLTVRQRPLTAGVPATVDLDVTDAANGLPADDLIVHDGGLMHLMVVSPSGRLWHLHPIRVAPGRFQVMFTPDAAGEYAVTAEVARRGGGVQLLRAPSGPTAGGESGVAVAPLSIRESRAVDGVEVQVAMADPVAGAPVTLRARIGDEADLQPWLGMLGHLIVVGPLTGGAGDAPLWMHAHAMDSATAMPAHDMAGMAGMGMVPMADALGESLPDETVAAFGPGVGFTMSFPEPGRYRMWLQAEKDYRIVTVPIAVDVRPAPPSDVDGRERVAAVAPERARTGAADLTVTVTRRDGTAETAPRVDVQALLPTMGYASPVLTGVAQGGGRFRVENVPLMSAGGWQLRITPPGGTPMTVPFSVTD</sequence>
<dbReference type="AlphaFoldDB" id="A0AAE3YMW0"/>
<evidence type="ECO:0000256" key="1">
    <source>
        <dbReference type="SAM" id="Phobius"/>
    </source>
</evidence>
<dbReference type="InterPro" id="IPR013783">
    <property type="entry name" value="Ig-like_fold"/>
</dbReference>
<evidence type="ECO:0000313" key="4">
    <source>
        <dbReference type="Proteomes" id="UP001183643"/>
    </source>
</evidence>
<feature type="signal peptide" evidence="2">
    <location>
        <begin position="1"/>
        <end position="27"/>
    </location>
</feature>
<keyword evidence="4" id="KW-1185">Reference proteome</keyword>
<protein>
    <recommendedName>
        <fullName evidence="5">Secreted protein</fullName>
    </recommendedName>
</protein>
<gene>
    <name evidence="3" type="ORF">J2S41_001509</name>
</gene>
<name>A0AAE3YMW0_9ACTN</name>
<evidence type="ECO:0008006" key="5">
    <source>
        <dbReference type="Google" id="ProtNLM"/>
    </source>
</evidence>
<keyword evidence="1" id="KW-0472">Membrane</keyword>
<evidence type="ECO:0000313" key="3">
    <source>
        <dbReference type="EMBL" id="MDR7274731.1"/>
    </source>
</evidence>
<accession>A0AAE3YMW0</accession>
<evidence type="ECO:0000256" key="2">
    <source>
        <dbReference type="SAM" id="SignalP"/>
    </source>
</evidence>
<keyword evidence="2" id="KW-0732">Signal</keyword>
<feature type="chain" id="PRO_5042293672" description="Secreted protein" evidence="2">
    <location>
        <begin position="28"/>
        <end position="591"/>
    </location>
</feature>
<organism evidence="3 4">
    <name type="scientific">Catenuloplanes atrovinosus</name>
    <dbReference type="NCBI Taxonomy" id="137266"/>
    <lineage>
        <taxon>Bacteria</taxon>
        <taxon>Bacillati</taxon>
        <taxon>Actinomycetota</taxon>
        <taxon>Actinomycetes</taxon>
        <taxon>Micromonosporales</taxon>
        <taxon>Micromonosporaceae</taxon>
        <taxon>Catenuloplanes</taxon>
    </lineage>
</organism>
<reference evidence="3" key="1">
    <citation type="submission" date="2023-07" db="EMBL/GenBank/DDBJ databases">
        <title>Sequencing the genomes of 1000 actinobacteria strains.</title>
        <authorList>
            <person name="Klenk H.-P."/>
        </authorList>
    </citation>
    <scope>NUCLEOTIDE SEQUENCE</scope>
    <source>
        <strain evidence="3">DSM 44707</strain>
    </source>
</reference>
<dbReference type="InterPro" id="IPR014756">
    <property type="entry name" value="Ig_E-set"/>
</dbReference>
<dbReference type="Gene3D" id="2.60.40.10">
    <property type="entry name" value="Immunoglobulins"/>
    <property type="match status" value="1"/>
</dbReference>
<keyword evidence="1" id="KW-0812">Transmembrane</keyword>
<dbReference type="Proteomes" id="UP001183643">
    <property type="component" value="Unassembled WGS sequence"/>
</dbReference>
<feature type="transmembrane region" description="Helical" evidence="1">
    <location>
        <begin position="171"/>
        <end position="190"/>
    </location>
</feature>
<dbReference type="RefSeq" id="WP_310364771.1">
    <property type="nucleotide sequence ID" value="NZ_JAVDYB010000001.1"/>
</dbReference>
<proteinExistence type="predicted"/>
<dbReference type="EMBL" id="JAVDYB010000001">
    <property type="protein sequence ID" value="MDR7274731.1"/>
    <property type="molecule type" value="Genomic_DNA"/>
</dbReference>
<dbReference type="SUPFAM" id="SSF81296">
    <property type="entry name" value="E set domains"/>
    <property type="match status" value="1"/>
</dbReference>